<keyword evidence="3" id="KW-0732">Signal</keyword>
<reference evidence="4 5" key="1">
    <citation type="submission" date="2014-10" db="EMBL/GenBank/DDBJ databases">
        <title>Draft genome sequence of Actinoplanes utahensis NRRL 12052.</title>
        <authorList>
            <person name="Velasco-Bucheli B."/>
            <person name="del Cerro C."/>
            <person name="Hormigo D."/>
            <person name="Garcia J.L."/>
            <person name="Acebal C."/>
            <person name="Arroyo M."/>
            <person name="de la Mata I."/>
        </authorList>
    </citation>
    <scope>NUCLEOTIDE SEQUENCE [LARGE SCALE GENOMIC DNA]</scope>
    <source>
        <strain evidence="4 5">NRRL 12052</strain>
    </source>
</reference>
<comment type="subcellular location">
    <subcellularLocation>
        <location evidence="1">Secreted</location>
    </subcellularLocation>
</comment>
<dbReference type="PROSITE" id="PS51318">
    <property type="entry name" value="TAT"/>
    <property type="match status" value="1"/>
</dbReference>
<dbReference type="Gene3D" id="2.150.10.10">
    <property type="entry name" value="Serralysin-like metalloprotease, C-terminal"/>
    <property type="match status" value="2"/>
</dbReference>
<name>A0A0A6UPJ4_ACTUT</name>
<dbReference type="OrthoDB" id="3289679at2"/>
<evidence type="ECO:0000313" key="4">
    <source>
        <dbReference type="EMBL" id="KHD76229.1"/>
    </source>
</evidence>
<proteinExistence type="predicted"/>
<comment type="caution">
    <text evidence="4">The sequence shown here is derived from an EMBL/GenBank/DDBJ whole genome shotgun (WGS) entry which is preliminary data.</text>
</comment>
<evidence type="ECO:0000256" key="1">
    <source>
        <dbReference type="ARBA" id="ARBA00004613"/>
    </source>
</evidence>
<dbReference type="PRINTS" id="PR00313">
    <property type="entry name" value="CABNDNGRPT"/>
</dbReference>
<dbReference type="Proteomes" id="UP000054537">
    <property type="component" value="Unassembled WGS sequence"/>
</dbReference>
<protein>
    <recommendedName>
        <fullName evidence="6">Calcium-binding protein</fullName>
    </recommendedName>
</protein>
<feature type="signal peptide" evidence="3">
    <location>
        <begin position="1"/>
        <end position="31"/>
    </location>
</feature>
<dbReference type="AlphaFoldDB" id="A0A0A6UPJ4"/>
<dbReference type="eggNOG" id="COG2931">
    <property type="taxonomic scope" value="Bacteria"/>
</dbReference>
<dbReference type="PANTHER" id="PTHR38340">
    <property type="entry name" value="S-LAYER PROTEIN"/>
    <property type="match status" value="1"/>
</dbReference>
<dbReference type="EMBL" id="JRTT01000019">
    <property type="protein sequence ID" value="KHD76229.1"/>
    <property type="molecule type" value="Genomic_DNA"/>
</dbReference>
<dbReference type="STRING" id="1869.MB27_17525"/>
<dbReference type="GO" id="GO:0005576">
    <property type="term" value="C:extracellular region"/>
    <property type="evidence" value="ECO:0007669"/>
    <property type="project" value="UniProtKB-SubCell"/>
</dbReference>
<keyword evidence="2" id="KW-0964">Secreted</keyword>
<dbReference type="Pfam" id="PF00353">
    <property type="entry name" value="HemolysinCabind"/>
    <property type="match status" value="2"/>
</dbReference>
<organism evidence="4 5">
    <name type="scientific">Actinoplanes utahensis</name>
    <dbReference type="NCBI Taxonomy" id="1869"/>
    <lineage>
        <taxon>Bacteria</taxon>
        <taxon>Bacillati</taxon>
        <taxon>Actinomycetota</taxon>
        <taxon>Actinomycetes</taxon>
        <taxon>Micromonosporales</taxon>
        <taxon>Micromonosporaceae</taxon>
        <taxon>Actinoplanes</taxon>
    </lineage>
</organism>
<dbReference type="InterPro" id="IPR011049">
    <property type="entry name" value="Serralysin-like_metalloprot_C"/>
</dbReference>
<evidence type="ECO:0000256" key="3">
    <source>
        <dbReference type="SAM" id="SignalP"/>
    </source>
</evidence>
<evidence type="ECO:0000256" key="2">
    <source>
        <dbReference type="ARBA" id="ARBA00022525"/>
    </source>
</evidence>
<dbReference type="SUPFAM" id="SSF51120">
    <property type="entry name" value="beta-Roll"/>
    <property type="match status" value="1"/>
</dbReference>
<dbReference type="RefSeq" id="WP_043525690.1">
    <property type="nucleotide sequence ID" value="NZ_BAABKU010000006.1"/>
</dbReference>
<evidence type="ECO:0000313" key="5">
    <source>
        <dbReference type="Proteomes" id="UP000054537"/>
    </source>
</evidence>
<gene>
    <name evidence="4" type="ORF">MB27_17525</name>
</gene>
<keyword evidence="5" id="KW-1185">Reference proteome</keyword>
<dbReference type="InterPro" id="IPR006311">
    <property type="entry name" value="TAT_signal"/>
</dbReference>
<dbReference type="InterPro" id="IPR001343">
    <property type="entry name" value="Hemolysn_Ca-bd"/>
</dbReference>
<feature type="chain" id="PRO_5002023304" description="Calcium-binding protein" evidence="3">
    <location>
        <begin position="32"/>
        <end position="297"/>
    </location>
</feature>
<evidence type="ECO:0008006" key="6">
    <source>
        <dbReference type="Google" id="ProtNLM"/>
    </source>
</evidence>
<sequence>MNVVLRRTLAALGATAAAVASTAVLASPAQAATSGIVKVIGTNRVEFRALLGVSNAVVLTISGRTVTIDDRVALTAGAGCSRVDSTKVRCTTSAATARLDVWVGDRNDYVRNDTGVFMLAGGANGDDTLIGGSGRDQLQGGAGNDKLLGRNGQGELWGDVGHDYIYGGTGYDYVVAGPGSDYISTAGSDDLIHGQDGNDRIYSGAGNDTVSADAGNDLIYGGVGDDYVIGGVGNDSIGGEAGDDKLIAENYKRSGNAVVSSPSATARDGLYAGAGADICLRSARTVNSGCEYYTAVA</sequence>
<dbReference type="InterPro" id="IPR050557">
    <property type="entry name" value="RTX_toxin/Mannuronan_C5-epim"/>
</dbReference>
<dbReference type="PANTHER" id="PTHR38340:SF1">
    <property type="entry name" value="S-LAYER PROTEIN"/>
    <property type="match status" value="1"/>
</dbReference>
<dbReference type="GO" id="GO:0005509">
    <property type="term" value="F:calcium ion binding"/>
    <property type="evidence" value="ECO:0007669"/>
    <property type="project" value="InterPro"/>
</dbReference>
<accession>A0A0A6UPJ4</accession>